<sequence length="304" mass="33239">MAGPRGLVHAPDGHGRREALYRRPPLEETGPLTVATVDPATGRIDAPFATIEDLRAILHGTQLLCATGEAVFLAAGRGPHTRTGFHQDQTWFLLAVDTRTGRRIWETPLPARPHASERLHFLSARAVGGYLVLVQQSADGDLRLAVHDAQTGKARWNRPLDGERPALSRAQLAVDDRYVYPSAGELVALGLADGHEGWRFEGRTPGTRFSPAAVDDGVVYAVEEGRGLIALDAASGTRRWAEKSRAVTAEDLGTPRARDRLRVQRRALRAGGLGPPDRHRVPHRQGRQGTVLRPPVRQAAHRHR</sequence>
<proteinExistence type="predicted"/>
<dbReference type="EMBL" id="AP035768">
    <property type="protein sequence ID" value="BFO14051.1"/>
    <property type="molecule type" value="Genomic_DNA"/>
</dbReference>
<dbReference type="PANTHER" id="PTHR34512:SF30">
    <property type="entry name" value="OUTER MEMBRANE PROTEIN ASSEMBLY FACTOR BAMB"/>
    <property type="match status" value="1"/>
</dbReference>
<protein>
    <recommendedName>
        <fullName evidence="2">Pyrrolo-quinoline quinone repeat domain-containing protein</fullName>
    </recommendedName>
</protein>
<gene>
    <name evidence="3" type="ORF">SHKM778_04390</name>
</gene>
<reference evidence="3" key="1">
    <citation type="submission" date="2024-06" db="EMBL/GenBank/DDBJ databases">
        <authorList>
            <consortium name="consrtm"/>
            <person name="Uemura M."/>
            <person name="Terahara T."/>
        </authorList>
    </citation>
    <scope>NUCLEOTIDE SEQUENCE</scope>
    <source>
        <strain evidence="3">KM77-8</strain>
    </source>
</reference>
<dbReference type="Pfam" id="PF13360">
    <property type="entry name" value="PQQ_2"/>
    <property type="match status" value="1"/>
</dbReference>
<feature type="domain" description="Pyrrolo-quinoline quinone repeat" evidence="2">
    <location>
        <begin position="146"/>
        <end position="246"/>
    </location>
</feature>
<evidence type="ECO:0000256" key="1">
    <source>
        <dbReference type="SAM" id="MobiDB-lite"/>
    </source>
</evidence>
<dbReference type="InterPro" id="IPR011047">
    <property type="entry name" value="Quinoprotein_ADH-like_sf"/>
</dbReference>
<organism evidence="3">
    <name type="scientific">Streptomyces haneummycinicus</name>
    <dbReference type="NCBI Taxonomy" id="3074435"/>
    <lineage>
        <taxon>Bacteria</taxon>
        <taxon>Bacillati</taxon>
        <taxon>Actinomycetota</taxon>
        <taxon>Actinomycetes</taxon>
        <taxon>Kitasatosporales</taxon>
        <taxon>Streptomycetaceae</taxon>
        <taxon>Streptomyces</taxon>
    </lineage>
</organism>
<dbReference type="SMART" id="SM00564">
    <property type="entry name" value="PQQ"/>
    <property type="match status" value="2"/>
</dbReference>
<feature type="region of interest" description="Disordered" evidence="1">
    <location>
        <begin position="269"/>
        <end position="304"/>
    </location>
</feature>
<evidence type="ECO:0000313" key="3">
    <source>
        <dbReference type="EMBL" id="BFO14051.1"/>
    </source>
</evidence>
<dbReference type="Gene3D" id="2.130.10.10">
    <property type="entry name" value="YVTN repeat-like/Quinoprotein amine dehydrogenase"/>
    <property type="match status" value="1"/>
</dbReference>
<dbReference type="InterPro" id="IPR018391">
    <property type="entry name" value="PQQ_b-propeller_rpt"/>
</dbReference>
<dbReference type="AlphaFoldDB" id="A0AAT9H9G1"/>
<accession>A0AAT9H9G1</accession>
<dbReference type="SUPFAM" id="SSF50998">
    <property type="entry name" value="Quinoprotein alcohol dehydrogenase-like"/>
    <property type="match status" value="1"/>
</dbReference>
<name>A0AAT9H9G1_9ACTN</name>
<dbReference type="InterPro" id="IPR002372">
    <property type="entry name" value="PQQ_rpt_dom"/>
</dbReference>
<evidence type="ECO:0000259" key="2">
    <source>
        <dbReference type="Pfam" id="PF13360"/>
    </source>
</evidence>
<dbReference type="InterPro" id="IPR015943">
    <property type="entry name" value="WD40/YVTN_repeat-like_dom_sf"/>
</dbReference>
<reference evidence="3" key="2">
    <citation type="submission" date="2024-07" db="EMBL/GenBank/DDBJ databases">
        <title>Streptomyces haneummycinica sp. nov., a new antibiotic-producing actinobacterium isolated from marine sediment.</title>
        <authorList>
            <person name="Uemura M."/>
            <person name="Hamada M."/>
            <person name="Hirano S."/>
            <person name="Kobayashi K."/>
            <person name="Ohshiro T."/>
            <person name="Kobayashi T."/>
            <person name="Terahara T."/>
        </authorList>
    </citation>
    <scope>NUCLEOTIDE SEQUENCE</scope>
    <source>
        <strain evidence="3">KM77-8</strain>
    </source>
</reference>
<dbReference type="PANTHER" id="PTHR34512">
    <property type="entry name" value="CELL SURFACE PROTEIN"/>
    <property type="match status" value="1"/>
</dbReference>